<evidence type="ECO:0000313" key="3">
    <source>
        <dbReference type="Proteomes" id="UP000295703"/>
    </source>
</evidence>
<feature type="compositionally biased region" description="Basic and acidic residues" evidence="1">
    <location>
        <begin position="195"/>
        <end position="213"/>
    </location>
</feature>
<accession>A0A4R8RSN8</accession>
<protein>
    <submittedName>
        <fullName evidence="2">Uncharacterized protein</fullName>
    </submittedName>
</protein>
<keyword evidence="3" id="KW-1185">Reference proteome</keyword>
<comment type="caution">
    <text evidence="2">The sequence shown here is derived from an EMBL/GenBank/DDBJ whole genome shotgun (WGS) entry which is preliminary data.</text>
</comment>
<name>A0A4R8RSN8_COLTR</name>
<organism evidence="2 3">
    <name type="scientific">Colletotrichum trifolii</name>
    <dbReference type="NCBI Taxonomy" id="5466"/>
    <lineage>
        <taxon>Eukaryota</taxon>
        <taxon>Fungi</taxon>
        <taxon>Dikarya</taxon>
        <taxon>Ascomycota</taxon>
        <taxon>Pezizomycotina</taxon>
        <taxon>Sordariomycetes</taxon>
        <taxon>Hypocreomycetidae</taxon>
        <taxon>Glomerellales</taxon>
        <taxon>Glomerellaceae</taxon>
        <taxon>Colletotrichum</taxon>
        <taxon>Colletotrichum orbiculare species complex</taxon>
    </lineage>
</organism>
<gene>
    <name evidence="2" type="ORF">CTRI78_v001987</name>
</gene>
<feature type="compositionally biased region" description="Acidic residues" evidence="1">
    <location>
        <begin position="1"/>
        <end position="10"/>
    </location>
</feature>
<evidence type="ECO:0000313" key="2">
    <source>
        <dbReference type="EMBL" id="TDZ71600.1"/>
    </source>
</evidence>
<feature type="compositionally biased region" description="Basic residues" evidence="1">
    <location>
        <begin position="174"/>
        <end position="194"/>
    </location>
</feature>
<feature type="compositionally biased region" description="Low complexity" evidence="1">
    <location>
        <begin position="13"/>
        <end position="27"/>
    </location>
</feature>
<feature type="region of interest" description="Disordered" evidence="1">
    <location>
        <begin position="1"/>
        <end position="27"/>
    </location>
</feature>
<sequence>MVDASYDCEPDTTTHTTTGVAATTTTTMDIDEKNTAFTEAQSPIAAPPPNPRRHTINTMMTTRLIPEPTPTAPEPQRRLSWLPRSVTPSPRSATFRRRTPSPFDADDNDDPYSDTNPFGEDFREQSELAAAHGRFREEYDDDDDHDHDGHNPFEDCEYELPPPPGQKRDGPWTKLKKAMSPKRAISKWRYRKVKHGSDGADEPDHGDPHGQVS</sequence>
<proteinExistence type="predicted"/>
<dbReference type="Proteomes" id="UP000295703">
    <property type="component" value="Unassembled WGS sequence"/>
</dbReference>
<reference evidence="2 3" key="1">
    <citation type="submission" date="2018-12" db="EMBL/GenBank/DDBJ databases">
        <title>Genome sequence and assembly of Colletotrichum trifolii.</title>
        <authorList>
            <person name="Gan P."/>
            <person name="Shirasu K."/>
        </authorList>
    </citation>
    <scope>NUCLEOTIDE SEQUENCE [LARGE SCALE GENOMIC DNA]</scope>
    <source>
        <strain evidence="2 3">543-2</strain>
    </source>
</reference>
<dbReference type="AlphaFoldDB" id="A0A4R8RSN8"/>
<evidence type="ECO:0000256" key="1">
    <source>
        <dbReference type="SAM" id="MobiDB-lite"/>
    </source>
</evidence>
<dbReference type="EMBL" id="RYZW01000010">
    <property type="protein sequence ID" value="TDZ71600.1"/>
    <property type="molecule type" value="Genomic_DNA"/>
</dbReference>
<feature type="region of interest" description="Disordered" evidence="1">
    <location>
        <begin position="62"/>
        <end position="213"/>
    </location>
</feature>